<dbReference type="PROSITE" id="PS00211">
    <property type="entry name" value="ABC_TRANSPORTER_1"/>
    <property type="match status" value="1"/>
</dbReference>
<gene>
    <name evidence="10" type="ORF">S01H1_05048</name>
</gene>
<keyword evidence="5" id="KW-0547">Nucleotide-binding</keyword>
<name>X0T2X5_9ZZZZ</name>
<evidence type="ECO:0000313" key="10">
    <source>
        <dbReference type="EMBL" id="GAF70405.1"/>
    </source>
</evidence>
<dbReference type="GO" id="GO:0005886">
    <property type="term" value="C:plasma membrane"/>
    <property type="evidence" value="ECO:0007669"/>
    <property type="project" value="UniProtKB-SubCell"/>
</dbReference>
<dbReference type="InterPro" id="IPR039421">
    <property type="entry name" value="Type_1_exporter"/>
</dbReference>
<keyword evidence="8" id="KW-0472">Membrane</keyword>
<dbReference type="InterPro" id="IPR003439">
    <property type="entry name" value="ABC_transporter-like_ATP-bd"/>
</dbReference>
<evidence type="ECO:0000259" key="9">
    <source>
        <dbReference type="PROSITE" id="PS50893"/>
    </source>
</evidence>
<dbReference type="FunFam" id="3.40.50.300:FF:000221">
    <property type="entry name" value="Multidrug ABC transporter ATP-binding protein"/>
    <property type="match status" value="1"/>
</dbReference>
<evidence type="ECO:0000256" key="6">
    <source>
        <dbReference type="ARBA" id="ARBA00022840"/>
    </source>
</evidence>
<feature type="non-terminal residue" evidence="10">
    <location>
        <position position="1"/>
    </location>
</feature>
<dbReference type="PANTHER" id="PTHR43394">
    <property type="entry name" value="ATP-DEPENDENT PERMEASE MDL1, MITOCHONDRIAL"/>
    <property type="match status" value="1"/>
</dbReference>
<sequence>LLTWPMMALGWVTNLIQRASASMRRINGILDEVPEITNQTTDPYRDVIRGEIYIKNLTFYYPGQRDPAIKDIELTIDAGQTVAIVGGVGSGKSTLLQTIPRLVETERGMVQIDGIPIHDIDLKNLRESIGFVTQETRIFSDTILKNIVFGRQGICKDVIENALEVSQLIVDIDSFPRGIHSPLGERGITLSGGQRQRLTIARALISNPPILILDDALSQVDTRTEATILNSILKMRQGKTNIIVSHRPSTIRRADIIYVFKAGRLVEGGDHTTLLTARQEYTRLYEREQLSEGLERGR</sequence>
<dbReference type="GO" id="GO:0016887">
    <property type="term" value="F:ATP hydrolysis activity"/>
    <property type="evidence" value="ECO:0007669"/>
    <property type="project" value="InterPro"/>
</dbReference>
<evidence type="ECO:0000256" key="4">
    <source>
        <dbReference type="ARBA" id="ARBA00022692"/>
    </source>
</evidence>
<dbReference type="Pfam" id="PF00005">
    <property type="entry name" value="ABC_tran"/>
    <property type="match status" value="1"/>
</dbReference>
<dbReference type="SUPFAM" id="SSF90123">
    <property type="entry name" value="ABC transporter transmembrane region"/>
    <property type="match status" value="1"/>
</dbReference>
<evidence type="ECO:0000256" key="1">
    <source>
        <dbReference type="ARBA" id="ARBA00004651"/>
    </source>
</evidence>
<reference evidence="10" key="1">
    <citation type="journal article" date="2014" name="Front. Microbiol.">
        <title>High frequency of phylogenetically diverse reductive dehalogenase-homologous genes in deep subseafloor sedimentary metagenomes.</title>
        <authorList>
            <person name="Kawai M."/>
            <person name="Futagami T."/>
            <person name="Toyoda A."/>
            <person name="Takaki Y."/>
            <person name="Nishi S."/>
            <person name="Hori S."/>
            <person name="Arai W."/>
            <person name="Tsubouchi T."/>
            <person name="Morono Y."/>
            <person name="Uchiyama I."/>
            <person name="Ito T."/>
            <person name="Fujiyama A."/>
            <person name="Inagaki F."/>
            <person name="Takami H."/>
        </authorList>
    </citation>
    <scope>NUCLEOTIDE SEQUENCE</scope>
    <source>
        <strain evidence="10">Expedition CK06-06</strain>
    </source>
</reference>
<dbReference type="PANTHER" id="PTHR43394:SF1">
    <property type="entry name" value="ATP-BINDING CASSETTE SUB-FAMILY B MEMBER 10, MITOCHONDRIAL"/>
    <property type="match status" value="1"/>
</dbReference>
<dbReference type="Gene3D" id="1.20.1560.10">
    <property type="entry name" value="ABC transporter type 1, transmembrane domain"/>
    <property type="match status" value="1"/>
</dbReference>
<dbReference type="Gene3D" id="3.40.50.300">
    <property type="entry name" value="P-loop containing nucleotide triphosphate hydrolases"/>
    <property type="match status" value="1"/>
</dbReference>
<keyword evidence="6" id="KW-0067">ATP-binding</keyword>
<organism evidence="10">
    <name type="scientific">marine sediment metagenome</name>
    <dbReference type="NCBI Taxonomy" id="412755"/>
    <lineage>
        <taxon>unclassified sequences</taxon>
        <taxon>metagenomes</taxon>
        <taxon>ecological metagenomes</taxon>
    </lineage>
</organism>
<keyword evidence="4" id="KW-0812">Transmembrane</keyword>
<evidence type="ECO:0000256" key="3">
    <source>
        <dbReference type="ARBA" id="ARBA00022475"/>
    </source>
</evidence>
<comment type="caution">
    <text evidence="10">The sequence shown here is derived from an EMBL/GenBank/DDBJ whole genome shotgun (WGS) entry which is preliminary data.</text>
</comment>
<dbReference type="InterPro" id="IPR017871">
    <property type="entry name" value="ABC_transporter-like_CS"/>
</dbReference>
<dbReference type="GO" id="GO:0005524">
    <property type="term" value="F:ATP binding"/>
    <property type="evidence" value="ECO:0007669"/>
    <property type="project" value="UniProtKB-KW"/>
</dbReference>
<proteinExistence type="predicted"/>
<dbReference type="AlphaFoldDB" id="X0T2X5"/>
<protein>
    <recommendedName>
        <fullName evidence="9">ABC transporter domain-containing protein</fullName>
    </recommendedName>
</protein>
<evidence type="ECO:0000256" key="7">
    <source>
        <dbReference type="ARBA" id="ARBA00022989"/>
    </source>
</evidence>
<dbReference type="EMBL" id="BARS01002631">
    <property type="protein sequence ID" value="GAF70405.1"/>
    <property type="molecule type" value="Genomic_DNA"/>
</dbReference>
<keyword evidence="3" id="KW-1003">Cell membrane</keyword>
<evidence type="ECO:0000256" key="5">
    <source>
        <dbReference type="ARBA" id="ARBA00022741"/>
    </source>
</evidence>
<feature type="domain" description="ABC transporter" evidence="9">
    <location>
        <begin position="52"/>
        <end position="287"/>
    </location>
</feature>
<dbReference type="InterPro" id="IPR036640">
    <property type="entry name" value="ABC1_TM_sf"/>
</dbReference>
<comment type="subcellular location">
    <subcellularLocation>
        <location evidence="1">Cell membrane</location>
        <topology evidence="1">Multi-pass membrane protein</topology>
    </subcellularLocation>
</comment>
<keyword evidence="2" id="KW-0813">Transport</keyword>
<dbReference type="InterPro" id="IPR003593">
    <property type="entry name" value="AAA+_ATPase"/>
</dbReference>
<dbReference type="SMART" id="SM00382">
    <property type="entry name" value="AAA"/>
    <property type="match status" value="1"/>
</dbReference>
<evidence type="ECO:0000256" key="2">
    <source>
        <dbReference type="ARBA" id="ARBA00022448"/>
    </source>
</evidence>
<keyword evidence="7" id="KW-1133">Transmembrane helix</keyword>
<dbReference type="GO" id="GO:0015421">
    <property type="term" value="F:ABC-type oligopeptide transporter activity"/>
    <property type="evidence" value="ECO:0007669"/>
    <property type="project" value="TreeGrafter"/>
</dbReference>
<dbReference type="SUPFAM" id="SSF52540">
    <property type="entry name" value="P-loop containing nucleoside triphosphate hydrolases"/>
    <property type="match status" value="1"/>
</dbReference>
<dbReference type="InterPro" id="IPR027417">
    <property type="entry name" value="P-loop_NTPase"/>
</dbReference>
<accession>X0T2X5</accession>
<dbReference type="PROSITE" id="PS50893">
    <property type="entry name" value="ABC_TRANSPORTER_2"/>
    <property type="match status" value="1"/>
</dbReference>
<evidence type="ECO:0000256" key="8">
    <source>
        <dbReference type="ARBA" id="ARBA00023136"/>
    </source>
</evidence>